<evidence type="ECO:0000259" key="1">
    <source>
        <dbReference type="PROSITE" id="PS50878"/>
    </source>
</evidence>
<dbReference type="EMBL" id="JARAOO010000005">
    <property type="protein sequence ID" value="KAJ7969183.1"/>
    <property type="molecule type" value="Genomic_DNA"/>
</dbReference>
<dbReference type="SUPFAM" id="SSF56672">
    <property type="entry name" value="DNA/RNA polymerases"/>
    <property type="match status" value="1"/>
</dbReference>
<dbReference type="InterPro" id="IPR000477">
    <property type="entry name" value="RT_dom"/>
</dbReference>
<reference evidence="2" key="1">
    <citation type="journal article" date="2023" name="Science">
        <title>Elucidation of the pathway for biosynthesis of saponin adjuvants from the soapbark tree.</title>
        <authorList>
            <person name="Reed J."/>
            <person name="Orme A."/>
            <person name="El-Demerdash A."/>
            <person name="Owen C."/>
            <person name="Martin L.B.B."/>
            <person name="Misra R.C."/>
            <person name="Kikuchi S."/>
            <person name="Rejzek M."/>
            <person name="Martin A.C."/>
            <person name="Harkess A."/>
            <person name="Leebens-Mack J."/>
            <person name="Louveau T."/>
            <person name="Stephenson M.J."/>
            <person name="Osbourn A."/>
        </authorList>
    </citation>
    <scope>NUCLEOTIDE SEQUENCE</scope>
    <source>
        <strain evidence="2">S10</strain>
    </source>
</reference>
<dbReference type="SUPFAM" id="SSF56219">
    <property type="entry name" value="DNase I-like"/>
    <property type="match status" value="1"/>
</dbReference>
<protein>
    <submittedName>
        <fullName evidence="2">Retrovirus-related Pol polyprotein LINE-1</fullName>
    </submittedName>
</protein>
<feature type="domain" description="Reverse transcriptase" evidence="1">
    <location>
        <begin position="453"/>
        <end position="631"/>
    </location>
</feature>
<dbReference type="InterPro" id="IPR036691">
    <property type="entry name" value="Endo/exonu/phosph_ase_sf"/>
</dbReference>
<evidence type="ECO:0000313" key="2">
    <source>
        <dbReference type="EMBL" id="KAJ7969183.1"/>
    </source>
</evidence>
<accession>A0AAD7M3N0</accession>
<keyword evidence="3" id="KW-1185">Reference proteome</keyword>
<dbReference type="PROSITE" id="PS50878">
    <property type="entry name" value="RT_POL"/>
    <property type="match status" value="1"/>
</dbReference>
<organism evidence="2 3">
    <name type="scientific">Quillaja saponaria</name>
    <name type="common">Soap bark tree</name>
    <dbReference type="NCBI Taxonomy" id="32244"/>
    <lineage>
        <taxon>Eukaryota</taxon>
        <taxon>Viridiplantae</taxon>
        <taxon>Streptophyta</taxon>
        <taxon>Embryophyta</taxon>
        <taxon>Tracheophyta</taxon>
        <taxon>Spermatophyta</taxon>
        <taxon>Magnoliopsida</taxon>
        <taxon>eudicotyledons</taxon>
        <taxon>Gunneridae</taxon>
        <taxon>Pentapetalae</taxon>
        <taxon>rosids</taxon>
        <taxon>fabids</taxon>
        <taxon>Fabales</taxon>
        <taxon>Quillajaceae</taxon>
        <taxon>Quillaja</taxon>
    </lineage>
</organism>
<dbReference type="Pfam" id="PF00078">
    <property type="entry name" value="RVT_1"/>
    <property type="match status" value="1"/>
</dbReference>
<dbReference type="AlphaFoldDB" id="A0AAD7M3N0"/>
<name>A0AAD7M3N0_QUISA</name>
<evidence type="ECO:0000313" key="3">
    <source>
        <dbReference type="Proteomes" id="UP001163823"/>
    </source>
</evidence>
<sequence>MWYTGKTKNRNGVAIIVDGNLKDEVVEIKRKSDRIILVKLMIDEETFNIISAYAPQIRLEESSKKAFWEDLEEIVQGVPLGEKLFIGADLNGHVGSTNEGFERVHGGYGYGVKNEGGKSILDFAVAYDLILANTFFKKKEPHLITFSSGPNKSQIDFVMTRKVDRAVCKDCKVLPSECVMSQHKLMVVDVGVKWRKQKYTSNKYIKTRWWNLNGGKMALFKDKMLQGDPWRVEGELNMIWDEMASRIRNMAREVLGESRGRGPLTKETWWWNEEVQQAIKTKKECYKRLHKCRNEDNYKCFRQARKDAKKVVKEARGKACEGLYQKLETKDGEKDIYRIAKQRERRTKDLIRIKCIKDEADRVLVKEDEINERWRTYFDTLFNEESRGDFGDLDVTFDDTNRRFVRRIRAQEVKEAMHKMKNGKALGPDDIPIEVWRCLGDIGVTWLTNLFNKILVTKKISDEWRKSTLIPIYKNKGDIQSCSNYRGITLISHTMKLWERVIERRLRNETVVSENQFGFMPGRSTIEAIFLLRRLMEKYREKKKDLHMVFIDLEKVYDKVPRQVLWWVLEKKKVSTKYVEVIKDMYEGVLTRVRTVDGMTGEFPITIGIHQGSSLSPYLFALVMDELTYNI</sequence>
<gene>
    <name evidence="2" type="ORF">O6P43_013182</name>
</gene>
<dbReference type="InterPro" id="IPR043502">
    <property type="entry name" value="DNA/RNA_pol_sf"/>
</dbReference>
<dbReference type="KEGG" id="qsa:O6P43_013182"/>
<dbReference type="Gene3D" id="3.60.10.10">
    <property type="entry name" value="Endonuclease/exonuclease/phosphatase"/>
    <property type="match status" value="1"/>
</dbReference>
<comment type="caution">
    <text evidence="2">The sequence shown here is derived from an EMBL/GenBank/DDBJ whole genome shotgun (WGS) entry which is preliminary data.</text>
</comment>
<dbReference type="PANTHER" id="PTHR19446">
    <property type="entry name" value="REVERSE TRANSCRIPTASES"/>
    <property type="match status" value="1"/>
</dbReference>
<dbReference type="CDD" id="cd01650">
    <property type="entry name" value="RT_nLTR_like"/>
    <property type="match status" value="1"/>
</dbReference>
<proteinExistence type="predicted"/>
<dbReference type="Proteomes" id="UP001163823">
    <property type="component" value="Chromosome 5"/>
</dbReference>